<evidence type="ECO:0000256" key="5">
    <source>
        <dbReference type="ARBA" id="ARBA00022475"/>
    </source>
</evidence>
<sequence length="352" mass="39492">MGLRGKIAVIALGWLVLISSLHAYLNVNWAAVLNDYRPASKRKITVAYLPVTCQLTCPVTDYISKYSLSGEEFLPRMFQGFPEIKEALISNRVQAAFIVAPLALALKSQGVPIKVVYLGHRYGSAVVVRKDGPIKTFADMRGKTIAIPSRFSDERLLLFRAMKVWGIKPSEIKMVEMAPPDVSGALAAHAIDAFVMGEPFPSQAEMAGFGRVLFQAREYWPDYMSCILVVRQDLIDSRPDVVQVLVDGVARSGLWLDTSKPHREDAADFVGRFYYNQKPALLRWALTKPMDRVTYSPLAPRKADFDMVRDLMMETGVLNKKLEFEDYTDTRFSDQASIQTPWKYEPGTAVAK</sequence>
<dbReference type="InterPro" id="IPR044527">
    <property type="entry name" value="NrtA/CpmA_ABC-bd_dom"/>
</dbReference>
<protein>
    <recommendedName>
        <fullName evidence="11">Nitrate ABC transporter substrate-binding protein</fullName>
    </recommendedName>
</protein>
<evidence type="ECO:0008006" key="11">
    <source>
        <dbReference type="Google" id="ProtNLM"/>
    </source>
</evidence>
<dbReference type="OrthoDB" id="570524at2"/>
<evidence type="ECO:0000256" key="8">
    <source>
        <dbReference type="ARBA" id="ARBA00023136"/>
    </source>
</evidence>
<dbReference type="Gene3D" id="3.40.190.10">
    <property type="entry name" value="Periplasmic binding protein-like II"/>
    <property type="match status" value="2"/>
</dbReference>
<dbReference type="PANTHER" id="PTHR30024:SF47">
    <property type="entry name" value="TAURINE-BINDING PERIPLASMIC PROTEIN"/>
    <property type="match status" value="1"/>
</dbReference>
<dbReference type="GO" id="GO:0012505">
    <property type="term" value="C:endomembrane system"/>
    <property type="evidence" value="ECO:0007669"/>
    <property type="project" value="UniProtKB-SubCell"/>
</dbReference>
<evidence type="ECO:0000256" key="3">
    <source>
        <dbReference type="ARBA" id="ARBA00010742"/>
    </source>
</evidence>
<evidence type="ECO:0000256" key="1">
    <source>
        <dbReference type="ARBA" id="ARBA00004308"/>
    </source>
</evidence>
<dbReference type="GO" id="GO:0042597">
    <property type="term" value="C:periplasmic space"/>
    <property type="evidence" value="ECO:0007669"/>
    <property type="project" value="UniProtKB-SubCell"/>
</dbReference>
<keyword evidence="7" id="KW-0732">Signal</keyword>
<name>A0A2Z5G2Q8_9BACT</name>
<dbReference type="CDD" id="cd13553">
    <property type="entry name" value="PBP2_NrtA_CpmA_like"/>
    <property type="match status" value="1"/>
</dbReference>
<keyword evidence="8" id="KW-0472">Membrane</keyword>
<dbReference type="AlphaFoldDB" id="A0A2Z5G2Q8"/>
<dbReference type="Pfam" id="PF13379">
    <property type="entry name" value="NMT1_2"/>
    <property type="match status" value="1"/>
</dbReference>
<dbReference type="KEGG" id="abas:ACPOL_4216"/>
<dbReference type="SUPFAM" id="SSF53850">
    <property type="entry name" value="Periplasmic binding protein-like II"/>
    <property type="match status" value="1"/>
</dbReference>
<keyword evidence="6" id="KW-0997">Cell inner membrane</keyword>
<organism evidence="9 10">
    <name type="scientific">Acidisarcina polymorpha</name>
    <dbReference type="NCBI Taxonomy" id="2211140"/>
    <lineage>
        <taxon>Bacteria</taxon>
        <taxon>Pseudomonadati</taxon>
        <taxon>Acidobacteriota</taxon>
        <taxon>Terriglobia</taxon>
        <taxon>Terriglobales</taxon>
        <taxon>Acidobacteriaceae</taxon>
        <taxon>Acidisarcina</taxon>
    </lineage>
</organism>
<dbReference type="Proteomes" id="UP000253606">
    <property type="component" value="Chromosome"/>
</dbReference>
<dbReference type="PANTHER" id="PTHR30024">
    <property type="entry name" value="ALIPHATIC SULFONATES-BINDING PROTEIN-RELATED"/>
    <property type="match status" value="1"/>
</dbReference>
<comment type="subcellular location">
    <subcellularLocation>
        <location evidence="1">Endomembrane system</location>
    </subcellularLocation>
    <subcellularLocation>
        <location evidence="2">Periplasm</location>
    </subcellularLocation>
</comment>
<comment type="similarity">
    <text evidence="3">Belongs to the bacterial solute-binding protein SsuA/TauA family.</text>
</comment>
<evidence type="ECO:0000256" key="7">
    <source>
        <dbReference type="ARBA" id="ARBA00022729"/>
    </source>
</evidence>
<proteinExistence type="inferred from homology"/>
<evidence type="ECO:0000313" key="10">
    <source>
        <dbReference type="Proteomes" id="UP000253606"/>
    </source>
</evidence>
<gene>
    <name evidence="9" type="ORF">ACPOL_4216</name>
</gene>
<reference evidence="9 10" key="1">
    <citation type="journal article" date="2018" name="Front. Microbiol.">
        <title>Hydrolytic Capabilities as a Key to Environmental Success: Chitinolytic and Cellulolytic Acidobacteria From Acidic Sub-arctic Soils and Boreal Peatlands.</title>
        <authorList>
            <person name="Belova S.E."/>
            <person name="Ravin N.V."/>
            <person name="Pankratov T.A."/>
            <person name="Rakitin A.L."/>
            <person name="Ivanova A.A."/>
            <person name="Beletsky A.V."/>
            <person name="Mardanov A.V."/>
            <person name="Sinninghe Damste J.S."/>
            <person name="Dedysh S.N."/>
        </authorList>
    </citation>
    <scope>NUCLEOTIDE SEQUENCE [LARGE SCALE GENOMIC DNA]</scope>
    <source>
        <strain evidence="9 10">SBC82</strain>
    </source>
</reference>
<keyword evidence="4" id="KW-0813">Transport</keyword>
<keyword evidence="10" id="KW-1185">Reference proteome</keyword>
<evidence type="ECO:0000256" key="4">
    <source>
        <dbReference type="ARBA" id="ARBA00022448"/>
    </source>
</evidence>
<dbReference type="RefSeq" id="WP_114208468.1">
    <property type="nucleotide sequence ID" value="NZ_CP030840.1"/>
</dbReference>
<keyword evidence="5" id="KW-1003">Cell membrane</keyword>
<evidence type="ECO:0000256" key="2">
    <source>
        <dbReference type="ARBA" id="ARBA00004418"/>
    </source>
</evidence>
<accession>A0A2Z5G2Q8</accession>
<evidence type="ECO:0000313" key="9">
    <source>
        <dbReference type="EMBL" id="AXC13493.1"/>
    </source>
</evidence>
<evidence type="ECO:0000256" key="6">
    <source>
        <dbReference type="ARBA" id="ARBA00022519"/>
    </source>
</evidence>
<dbReference type="EMBL" id="CP030840">
    <property type="protein sequence ID" value="AXC13493.1"/>
    <property type="molecule type" value="Genomic_DNA"/>
</dbReference>